<dbReference type="InterPro" id="IPR036388">
    <property type="entry name" value="WH-like_DNA-bd_sf"/>
</dbReference>
<dbReference type="Proteomes" id="UP000501726">
    <property type="component" value="Chromosome"/>
</dbReference>
<organism evidence="4 5">
    <name type="scientific">Thiosulfatimonas sediminis</name>
    <dbReference type="NCBI Taxonomy" id="2675054"/>
    <lineage>
        <taxon>Bacteria</taxon>
        <taxon>Pseudomonadati</taxon>
        <taxon>Pseudomonadota</taxon>
        <taxon>Gammaproteobacteria</taxon>
        <taxon>Thiotrichales</taxon>
        <taxon>Piscirickettsiaceae</taxon>
        <taxon>Thiosulfatimonas</taxon>
    </lineage>
</organism>
<dbReference type="RefSeq" id="WP_173270798.1">
    <property type="nucleotide sequence ID" value="NZ_AP021889.1"/>
</dbReference>
<dbReference type="Pfam" id="PF13776">
    <property type="entry name" value="DUF4172"/>
    <property type="match status" value="1"/>
</dbReference>
<dbReference type="PROSITE" id="PS51459">
    <property type="entry name" value="FIDO"/>
    <property type="match status" value="1"/>
</dbReference>
<sequence>MWLWQAPDFPNFTWNEADILKIIADIRYQQGLLLGRIQDVGFEEKGSAIIEAQTQNVINSALIENEHLSLSDVRSSIARHLGFQKDYQKADRKTEGMVEMLLDATDQSDKPLTKQRLFGWHNALFPDGFSGIHAITVAQWREEYGDPMQVVSGMGDRLRVHFEAPASQVDEMMQQFFDWAEHESLDPIIKSGIAHLWFLTIHPFEDGNGRIARAISDAFLSESDGVKQRFYNLSSQIQKDKKNYYKRLQMQQRADLDITPWLTWYLNAVQLALKSANHDLNQILFKSQLWQKINSHQSVNERQKTIINLMLSADFKGNINTSKYAKLCKCSPDTALRDINQLKKRGVLIKNPENKGRNTSYFLTSSIDTIDR</sequence>
<evidence type="ECO:0000256" key="2">
    <source>
        <dbReference type="PIRSR" id="PIRSR640198-2"/>
    </source>
</evidence>
<dbReference type="GO" id="GO:0005524">
    <property type="term" value="F:ATP binding"/>
    <property type="evidence" value="ECO:0007669"/>
    <property type="project" value="UniProtKB-KW"/>
</dbReference>
<reference evidence="5" key="1">
    <citation type="submission" date="2019-11" db="EMBL/GenBank/DDBJ databases">
        <title>Isolation and characterization of two novel species in the genus Thiomicrorhabdus.</title>
        <authorList>
            <person name="Mochizuki J."/>
            <person name="Kojima H."/>
            <person name="Fukui M."/>
        </authorList>
    </citation>
    <scope>NUCLEOTIDE SEQUENCE [LARGE SCALE GENOMIC DNA]</scope>
    <source>
        <strain evidence="5">aks77</strain>
    </source>
</reference>
<dbReference type="KEGG" id="tse:THMIRHAS_06230"/>
<feature type="binding site" evidence="2">
    <location>
        <begin position="244"/>
        <end position="245"/>
    </location>
    <ligand>
        <name>ATP</name>
        <dbReference type="ChEBI" id="CHEBI:30616"/>
    </ligand>
</feature>
<evidence type="ECO:0000259" key="3">
    <source>
        <dbReference type="PROSITE" id="PS51459"/>
    </source>
</evidence>
<feature type="domain" description="Fido" evidence="3">
    <location>
        <begin position="112"/>
        <end position="267"/>
    </location>
</feature>
<evidence type="ECO:0000256" key="1">
    <source>
        <dbReference type="PIRSR" id="PIRSR640198-1"/>
    </source>
</evidence>
<dbReference type="Gene3D" id="1.10.3290.10">
    <property type="entry name" value="Fido-like domain"/>
    <property type="match status" value="1"/>
</dbReference>
<dbReference type="SUPFAM" id="SSF140931">
    <property type="entry name" value="Fic-like"/>
    <property type="match status" value="1"/>
</dbReference>
<dbReference type="InterPro" id="IPR025230">
    <property type="entry name" value="DUF4172"/>
</dbReference>
<gene>
    <name evidence="4" type="ORF">THMIRHAS_06230</name>
</gene>
<dbReference type="Gene3D" id="1.10.10.10">
    <property type="entry name" value="Winged helix-like DNA-binding domain superfamily/Winged helix DNA-binding domain"/>
    <property type="match status" value="1"/>
</dbReference>
<feature type="active site" evidence="1">
    <location>
        <position position="202"/>
    </location>
</feature>
<dbReference type="AlphaFoldDB" id="A0A6F8PTD8"/>
<dbReference type="InterPro" id="IPR003812">
    <property type="entry name" value="Fido"/>
</dbReference>
<name>A0A6F8PTD8_9GAMM</name>
<evidence type="ECO:0000313" key="4">
    <source>
        <dbReference type="EMBL" id="BBP45250.1"/>
    </source>
</evidence>
<dbReference type="InterPro" id="IPR036597">
    <property type="entry name" value="Fido-like_dom_sf"/>
</dbReference>
<evidence type="ECO:0000313" key="5">
    <source>
        <dbReference type="Proteomes" id="UP000501726"/>
    </source>
</evidence>
<keyword evidence="5" id="KW-1185">Reference proteome</keyword>
<proteinExistence type="predicted"/>
<dbReference type="Pfam" id="PF02661">
    <property type="entry name" value="Fic"/>
    <property type="match status" value="1"/>
</dbReference>
<dbReference type="GO" id="GO:0051301">
    <property type="term" value="P:cell division"/>
    <property type="evidence" value="ECO:0007669"/>
    <property type="project" value="UniProtKB-KW"/>
</dbReference>
<keyword evidence="4" id="KW-0132">Cell division</keyword>
<dbReference type="InterPro" id="IPR040198">
    <property type="entry name" value="Fido_containing"/>
</dbReference>
<accession>A0A6F8PTD8</accession>
<dbReference type="EMBL" id="AP021889">
    <property type="protein sequence ID" value="BBP45250.1"/>
    <property type="molecule type" value="Genomic_DNA"/>
</dbReference>
<dbReference type="PANTHER" id="PTHR13504:SF33">
    <property type="entry name" value="FIC FAMILY PROTEIN"/>
    <property type="match status" value="1"/>
</dbReference>
<keyword evidence="2" id="KW-0547">Nucleotide-binding</keyword>
<feature type="binding site" evidence="2">
    <location>
        <begin position="206"/>
        <end position="213"/>
    </location>
    <ligand>
        <name>ATP</name>
        <dbReference type="ChEBI" id="CHEBI:30616"/>
    </ligand>
</feature>
<keyword evidence="2" id="KW-0067">ATP-binding</keyword>
<dbReference type="PANTHER" id="PTHR13504">
    <property type="entry name" value="FIDO DOMAIN-CONTAINING PROTEIN DDB_G0283145"/>
    <property type="match status" value="1"/>
</dbReference>
<keyword evidence="4" id="KW-0131">Cell cycle</keyword>
<protein>
    <submittedName>
        <fullName evidence="4">Cell division protein Fic</fullName>
    </submittedName>
</protein>